<evidence type="ECO:0000313" key="2">
    <source>
        <dbReference type="EMBL" id="MDA5108421.1"/>
    </source>
</evidence>
<dbReference type="CDD" id="cd11614">
    <property type="entry name" value="SAF_CpaB_FlgA_like"/>
    <property type="match status" value="1"/>
</dbReference>
<accession>A0A9X3Z323</accession>
<keyword evidence="1" id="KW-1133">Transmembrane helix</keyword>
<sequence>MSIEVIRLAAINRRKQILNMLLGFTVAAGSTYLLFRTMDQAITQHNYVNVVAVKPGHMIEPYTPILASDLTYLPMAKDHVIPGTFTDPAKVVGKRTYQKVGELSPILDWQLTDNKFLPDPAKGELQYEFPVNDFAPLTVIRTGDVVGIWVKYRDDSEEVITPEGVTIKKEPTLFKKTNPGADLLFTTVAAGIKDGEGAEVFSLKPPKLSSQVIGQAIENIDTGSDTQDRLAASYRGKPTKAPAKVLLNLTLQQVKVLQEAKQYGDWLMGVGYFTPDQIVKGGGNP</sequence>
<dbReference type="RefSeq" id="WP_271139930.1">
    <property type="nucleotide sequence ID" value="NZ_JAPYYP010000008.1"/>
</dbReference>
<feature type="transmembrane region" description="Helical" evidence="1">
    <location>
        <begin position="17"/>
        <end position="35"/>
    </location>
</feature>
<dbReference type="AlphaFoldDB" id="A0A9X3Z323"/>
<keyword evidence="1" id="KW-0472">Membrane</keyword>
<keyword evidence="3" id="KW-1185">Reference proteome</keyword>
<evidence type="ECO:0000313" key="3">
    <source>
        <dbReference type="Proteomes" id="UP001151071"/>
    </source>
</evidence>
<dbReference type="Proteomes" id="UP001151071">
    <property type="component" value="Unassembled WGS sequence"/>
</dbReference>
<gene>
    <name evidence="2" type="ORF">O3V59_08610</name>
</gene>
<dbReference type="EMBL" id="JAPYYP010000008">
    <property type="protein sequence ID" value="MDA5108421.1"/>
    <property type="molecule type" value="Genomic_DNA"/>
</dbReference>
<name>A0A9X3Z323_9BACL</name>
<evidence type="ECO:0000256" key="1">
    <source>
        <dbReference type="SAM" id="Phobius"/>
    </source>
</evidence>
<organism evidence="2 3">
    <name type="scientific">Brevibacillus thermoruber</name>
    <dbReference type="NCBI Taxonomy" id="33942"/>
    <lineage>
        <taxon>Bacteria</taxon>
        <taxon>Bacillati</taxon>
        <taxon>Bacillota</taxon>
        <taxon>Bacilli</taxon>
        <taxon>Bacillales</taxon>
        <taxon>Paenibacillaceae</taxon>
        <taxon>Brevibacillus</taxon>
    </lineage>
</organism>
<keyword evidence="1" id="KW-0812">Transmembrane</keyword>
<proteinExistence type="predicted"/>
<reference evidence="2" key="1">
    <citation type="submission" date="2022-12" db="EMBL/GenBank/DDBJ databases">
        <title>Draft genome sequence of the thermophilic strain Brevibacillus thermoruber HT42, isolated from Los Humeros, Puebla, Mexico, with biotechnological potential.</title>
        <authorList>
            <person name="Lara Sanchez J."/>
            <person name="Solis Palacios R."/>
            <person name="Bustos Baena A.S."/>
            <person name="Ruz Baez A.E."/>
            <person name="Espinosa Luna G."/>
            <person name="Oliart Ros R.M."/>
        </authorList>
    </citation>
    <scope>NUCLEOTIDE SEQUENCE</scope>
    <source>
        <strain evidence="2">HT42</strain>
    </source>
</reference>
<comment type="caution">
    <text evidence="2">The sequence shown here is derived from an EMBL/GenBank/DDBJ whole genome shotgun (WGS) entry which is preliminary data.</text>
</comment>
<protein>
    <submittedName>
        <fullName evidence="2">SAF domain-containing protein</fullName>
    </submittedName>
</protein>